<feature type="region of interest" description="Disordered" evidence="1">
    <location>
        <begin position="1"/>
        <end position="27"/>
    </location>
</feature>
<name>A0ABP9AP56_9ACTN</name>
<feature type="compositionally biased region" description="Pro residues" evidence="1">
    <location>
        <begin position="103"/>
        <end position="112"/>
    </location>
</feature>
<reference evidence="3" key="1">
    <citation type="journal article" date="2019" name="Int. J. Syst. Evol. Microbiol.">
        <title>The Global Catalogue of Microorganisms (GCM) 10K type strain sequencing project: providing services to taxonomists for standard genome sequencing and annotation.</title>
        <authorList>
            <consortium name="The Broad Institute Genomics Platform"/>
            <consortium name="The Broad Institute Genome Sequencing Center for Infectious Disease"/>
            <person name="Wu L."/>
            <person name="Ma J."/>
        </authorList>
    </citation>
    <scope>NUCLEOTIDE SEQUENCE [LARGE SCALE GENOMIC DNA]</scope>
    <source>
        <strain evidence="3">JCM 18324</strain>
    </source>
</reference>
<dbReference type="Proteomes" id="UP001501147">
    <property type="component" value="Unassembled WGS sequence"/>
</dbReference>
<feature type="compositionally biased region" description="Basic and acidic residues" evidence="1">
    <location>
        <begin position="135"/>
        <end position="181"/>
    </location>
</feature>
<evidence type="ECO:0000313" key="2">
    <source>
        <dbReference type="EMBL" id="GAA4783351.1"/>
    </source>
</evidence>
<feature type="compositionally biased region" description="Gly residues" evidence="1">
    <location>
        <begin position="206"/>
        <end position="218"/>
    </location>
</feature>
<proteinExistence type="predicted"/>
<feature type="region of interest" description="Disordered" evidence="1">
    <location>
        <begin position="129"/>
        <end position="241"/>
    </location>
</feature>
<accession>A0ABP9AP56</accession>
<sequence>MPTGTVRARAGTCQAPQTTGVPVLPAGGAQRETHMGLAGRVPGTAAVAVRLAQGRHRLPEGGERREGVPGAAAVLDDVLPPAFGVVVARGVRQGAQRVDPRGRPPVAPPVVPLRPRGPVRRRGLLVRRQQMGGRQVDEADRHTAGECPADRHPLGAEGGERPERRAAGVVRRVDQQGDRGPHPLGRCQRQQGVALGRPLDQHRGRLGGLQRGQHGAGGARPVVPDAEEQGAGHPSTSRQAR</sequence>
<gene>
    <name evidence="2" type="ORF">GCM10023329_37170</name>
</gene>
<comment type="caution">
    <text evidence="2">The sequence shown here is derived from an EMBL/GenBank/DDBJ whole genome shotgun (WGS) entry which is preliminary data.</text>
</comment>
<organism evidence="2 3">
    <name type="scientific">Streptomyces sanyensis</name>
    <dbReference type="NCBI Taxonomy" id="568869"/>
    <lineage>
        <taxon>Bacteria</taxon>
        <taxon>Bacillati</taxon>
        <taxon>Actinomycetota</taxon>
        <taxon>Actinomycetes</taxon>
        <taxon>Kitasatosporales</taxon>
        <taxon>Streptomycetaceae</taxon>
        <taxon>Streptomyces</taxon>
    </lineage>
</organism>
<protein>
    <submittedName>
        <fullName evidence="2">Uncharacterized protein</fullName>
    </submittedName>
</protein>
<evidence type="ECO:0000313" key="3">
    <source>
        <dbReference type="Proteomes" id="UP001501147"/>
    </source>
</evidence>
<keyword evidence="3" id="KW-1185">Reference proteome</keyword>
<feature type="region of interest" description="Disordered" evidence="1">
    <location>
        <begin position="96"/>
        <end position="117"/>
    </location>
</feature>
<dbReference type="EMBL" id="BAABJV010000009">
    <property type="protein sequence ID" value="GAA4783351.1"/>
    <property type="molecule type" value="Genomic_DNA"/>
</dbReference>
<evidence type="ECO:0000256" key="1">
    <source>
        <dbReference type="SAM" id="MobiDB-lite"/>
    </source>
</evidence>